<protein>
    <recommendedName>
        <fullName evidence="3">PKD domain-containing protein</fullName>
    </recommendedName>
</protein>
<keyword evidence="1 2" id="KW-0732">Signal</keyword>
<organism evidence="4 5">
    <name type="scientific">Brumimicrobium aurantiacum</name>
    <dbReference type="NCBI Taxonomy" id="1737063"/>
    <lineage>
        <taxon>Bacteria</taxon>
        <taxon>Pseudomonadati</taxon>
        <taxon>Bacteroidota</taxon>
        <taxon>Flavobacteriia</taxon>
        <taxon>Flavobacteriales</taxon>
        <taxon>Crocinitomicaceae</taxon>
        <taxon>Brumimicrobium</taxon>
    </lineage>
</organism>
<dbReference type="Gene3D" id="2.60.40.10">
    <property type="entry name" value="Immunoglobulins"/>
    <property type="match status" value="2"/>
</dbReference>
<feature type="chain" id="PRO_5017546015" description="PKD domain-containing protein" evidence="2">
    <location>
        <begin position="23"/>
        <end position="2130"/>
    </location>
</feature>
<sequence>MNRLILTTIVLFCIFFTGNTQNCPSYSTLTATGEACAGQTYTMHFANTSCPSEINFDYSGNINVGGSVLMESILTGNTIYSESSVGGHSASIGPIDPTLEGTAFKLSTTNATYTISQNGITTGQAISEEIYFNLKPIISSATLSITTPSGVVTRSVQYCKDFNVGLELENTDYCNTLNVALPWELRCDQTNTLLGSGNHNVTVYPSVPSNTNDLVDIVWNQTTCEWDVSANFDCDNSDIGNIFTISPDPTSGPTNTCVDGNETFTIEYLGVSGSPNCCSNAGPKVPVEFNTATSVGNTTVENSLFGGTNNAGYITIPPNNLGGSANALNLSVSINNYCFNAPNIDYLINIFVDGIVVVNSKHYNPIITLGYNLSNIPWYDQNSVVDIYVSPILLSNGGVNTTYSPNAVCGSLNPMEWTADITASLDVEFIDSIGTGLPCTNDTIIPHVNCTPDQPALVLASAADCNLPSTLEVTNYDNALSYTFVPTGPTINAAGIISGVAGNYSIEANNGSCSSSSNFTIDPGNPVPSYSVSSVNPTVCSGSDGYILLSGLDNSVTYSVTYDDNGTTVGPANFTSNTSGEIQITGLSAGSYDNFLVDLNGCSTSDLSNINLTDPSAPTVDAGLDQTICEGTSITLNATSTPPGAVFSWDNGVVDGMAFSPNSTSTYTVTADLNGCIGTDNVTITVTPQDTPTFTAIASFCENDAIPTLPTSSNENIAGTWSPAIVSNTPGTTTYTFTPDASECASVETMDILVYATPSPTINPVANQCLNASPVTLNASPAGGTFSGNGVVGNVFTPSVAGIGVHTIAYTYTDGNGCTGVGTIDIVVDFLLDFSLSSNSPTVCGGSDGEITISGLEMNTSHQVSYNKNGNLVGPLTLISNANGEITITGLSAGAYSDFIVDWISCSGSNNTTITLSDPNAPNITTPGDYTICEDSQITLTALNPDGATISWDNGVTDGVAFTPTTTTTYTVTGTLNNCIATDDVIVTVDMKVDPTFASVVDFCENETAPVLGSVSDNGITGTWNPSVVSNNVGNSTYTFTPINSACANEIDFNISVNPVPTPTIDSLADMCEQAVPVTLVGTPNGGVFSGAGVTGSTFDPTVAGSGVHTITYEYTDGNGCMGTATTNINVTTNILFTLSSTEPTTCNGTDGTITIGGLDAGEMYDVSYLFNNSNIVGPITITANGAGNAVITGLGEGSYTDFDVVYKTCSGINNSTIVLNDPPLPTINAGLDQVVCQGQTTILSAHNPDGATISWSNGITDNMSFTPPQGITTYTVTGSLNACISTDQVTVTVPTPIISMTSPGNLTANCDISEQPVYADFDAFLNAGGTINLPVDGLVDSASFTLISENSDGNTCPEIVTRVYEITDVCGNSVSTSQSITIHDLVDPTGTAPADLSLQCIGDLPTADPLLVTDEADNCTVNPIVSFISEVSDGNTCPEVITRTYRVTDDCGNSIDLVQTITINDDTPPTGDAPSDIAVQCIGDVPAQDINLVTNVSDNCTVTPTVTFISDVSDGNTCPEIITRTYNIADDCGNNVDLVQIITVGDNIAPTANTPDTLKVDCLTDVPAADVTVISGVSDNCTSSPMVAFVSDVSDGNTCAGELITRTYSVTDDCGNVTSIEHMILIENYDPNFNIVGNDPTTCGGVDGSISLTGLNPSTDYWLTYDGGTSNLITTDVNGAYEITGLTEGSYTDFTLDETSCNVCSTTENVTITLNDPLPPTIDAGPDLVACDDEVITINAINPDNANLSWNNGVTDGVGFVSPLGTTKYIVTAELANCFAKDSLEVMVNPLPNVSAGNDIQICDGDQVTLTATGNAVNYTWNNGVVDGIAFTPTLGITNYIVTATSVDGCENKDTVEVEVMVSPDVSFAANRTVGCAPDEINILNTTPGSIQECKYTIDGGHQYYDCNIAPTFLNAGCYDINLEVELTNGCVDDLTMVDYICMDDYPVANFTVEPEELSNIYNEAEFTNKSTGAFSYEWNFGDGEFSNATDPTHTYMVESINEEYTFIVDLIAISNLGCRDTFSLDLPFYEELIYFVPNTFTPDGNKSNETFKPIFTTGFDPQNYNFKVYNRWGDIVFESNDANYGWDGTYKASNYEVMPSGTYVYRINFNKLRNDEEVEIMGTVNLLR</sequence>
<proteinExistence type="predicted"/>
<dbReference type="NCBIfam" id="TIGR04131">
    <property type="entry name" value="Bac_Flav_CTERM"/>
    <property type="match status" value="1"/>
</dbReference>
<keyword evidence="5" id="KW-1185">Reference proteome</keyword>
<dbReference type="InterPro" id="IPR014755">
    <property type="entry name" value="Cu-Rt/internalin_Ig-like"/>
</dbReference>
<feature type="domain" description="PKD" evidence="3">
    <location>
        <begin position="1977"/>
        <end position="1997"/>
    </location>
</feature>
<dbReference type="InterPro" id="IPR035986">
    <property type="entry name" value="PKD_dom_sf"/>
</dbReference>
<dbReference type="InterPro" id="IPR000601">
    <property type="entry name" value="PKD_dom"/>
</dbReference>
<dbReference type="Pfam" id="PF13585">
    <property type="entry name" value="CHU_C"/>
    <property type="match status" value="1"/>
</dbReference>
<accession>A0A3E1EVR9</accession>
<dbReference type="SMART" id="SM00089">
    <property type="entry name" value="PKD"/>
    <property type="match status" value="1"/>
</dbReference>
<evidence type="ECO:0000313" key="4">
    <source>
        <dbReference type="EMBL" id="RFC53655.1"/>
    </source>
</evidence>
<dbReference type="InterPro" id="IPR013783">
    <property type="entry name" value="Ig-like_fold"/>
</dbReference>
<comment type="caution">
    <text evidence="4">The sequence shown here is derived from an EMBL/GenBank/DDBJ whole genome shotgun (WGS) entry which is preliminary data.</text>
</comment>
<dbReference type="OrthoDB" id="599464at2"/>
<dbReference type="EMBL" id="QURB01000007">
    <property type="protein sequence ID" value="RFC53655.1"/>
    <property type="molecule type" value="Genomic_DNA"/>
</dbReference>
<dbReference type="RefSeq" id="WP_116881351.1">
    <property type="nucleotide sequence ID" value="NZ_QURB01000007.1"/>
</dbReference>
<name>A0A3E1EVR9_9FLAO</name>
<evidence type="ECO:0000256" key="2">
    <source>
        <dbReference type="SAM" id="SignalP"/>
    </source>
</evidence>
<dbReference type="SUPFAM" id="SSF49299">
    <property type="entry name" value="PKD domain"/>
    <property type="match status" value="2"/>
</dbReference>
<dbReference type="InterPro" id="IPR026341">
    <property type="entry name" value="T9SS_type_B"/>
</dbReference>
<evidence type="ECO:0000313" key="5">
    <source>
        <dbReference type="Proteomes" id="UP000257127"/>
    </source>
</evidence>
<reference evidence="4 5" key="1">
    <citation type="submission" date="2018-08" db="EMBL/GenBank/DDBJ databases">
        <title>The draft genome squence of Brumimicrobium sp. N62.</title>
        <authorList>
            <person name="Du Z.-J."/>
            <person name="Luo H.-R."/>
        </authorList>
    </citation>
    <scope>NUCLEOTIDE SEQUENCE [LARGE SCALE GENOMIC DNA]</scope>
    <source>
        <strain evidence="4 5">N62</strain>
    </source>
</reference>
<dbReference type="Proteomes" id="UP000257127">
    <property type="component" value="Unassembled WGS sequence"/>
</dbReference>
<evidence type="ECO:0000256" key="1">
    <source>
        <dbReference type="ARBA" id="ARBA00022729"/>
    </source>
</evidence>
<dbReference type="Gene3D" id="2.60.40.1220">
    <property type="match status" value="2"/>
</dbReference>
<dbReference type="InterPro" id="IPR022409">
    <property type="entry name" value="PKD/Chitinase_dom"/>
</dbReference>
<feature type="signal peptide" evidence="2">
    <location>
        <begin position="1"/>
        <end position="22"/>
    </location>
</feature>
<dbReference type="PROSITE" id="PS50093">
    <property type="entry name" value="PKD"/>
    <property type="match status" value="1"/>
</dbReference>
<evidence type="ECO:0000259" key="3">
    <source>
        <dbReference type="PROSITE" id="PS50093"/>
    </source>
</evidence>
<gene>
    <name evidence="4" type="ORF">DXU93_11030</name>
</gene>